<dbReference type="InterPro" id="IPR052674">
    <property type="entry name" value="SelWTH-like"/>
</dbReference>
<dbReference type="PANTHER" id="PTHR33638">
    <property type="entry name" value="SELENOPROTEIN H"/>
    <property type="match status" value="1"/>
</dbReference>
<evidence type="ECO:0000313" key="2">
    <source>
        <dbReference type="EMBL" id="KAL0448039.1"/>
    </source>
</evidence>
<evidence type="ECO:0000256" key="1">
    <source>
        <dbReference type="SAM" id="MobiDB-lite"/>
    </source>
</evidence>
<accession>A0AAW2X1N9</accession>
<proteinExistence type="predicted"/>
<dbReference type="PANTHER" id="PTHR33638:SF1">
    <property type="entry name" value="SELENOPROTEIN H"/>
    <property type="match status" value="1"/>
</dbReference>
<dbReference type="AlphaFoldDB" id="A0AAW2X1N9"/>
<reference evidence="2" key="1">
    <citation type="submission" date="2020-06" db="EMBL/GenBank/DDBJ databases">
        <authorList>
            <person name="Li T."/>
            <person name="Hu X."/>
            <person name="Zhang T."/>
            <person name="Song X."/>
            <person name="Zhang H."/>
            <person name="Dai N."/>
            <person name="Sheng W."/>
            <person name="Hou X."/>
            <person name="Wei L."/>
        </authorList>
    </citation>
    <scope>NUCLEOTIDE SEQUENCE</scope>
    <source>
        <strain evidence="2">KEN1</strain>
        <tissue evidence="2">Leaf</tissue>
    </source>
</reference>
<feature type="compositionally biased region" description="Low complexity" evidence="1">
    <location>
        <begin position="14"/>
        <end position="34"/>
    </location>
</feature>
<gene>
    <name evidence="2" type="ORF">Slati_1931800</name>
</gene>
<feature type="compositionally biased region" description="Polar residues" evidence="1">
    <location>
        <begin position="35"/>
        <end position="45"/>
    </location>
</feature>
<reference evidence="2" key="2">
    <citation type="journal article" date="2024" name="Plant">
        <title>Genomic evolution and insights into agronomic trait innovations of Sesamum species.</title>
        <authorList>
            <person name="Miao H."/>
            <person name="Wang L."/>
            <person name="Qu L."/>
            <person name="Liu H."/>
            <person name="Sun Y."/>
            <person name="Le M."/>
            <person name="Wang Q."/>
            <person name="Wei S."/>
            <person name="Zheng Y."/>
            <person name="Lin W."/>
            <person name="Duan Y."/>
            <person name="Cao H."/>
            <person name="Xiong S."/>
            <person name="Wang X."/>
            <person name="Wei L."/>
            <person name="Li C."/>
            <person name="Ma Q."/>
            <person name="Ju M."/>
            <person name="Zhao R."/>
            <person name="Li G."/>
            <person name="Mu C."/>
            <person name="Tian Q."/>
            <person name="Mei H."/>
            <person name="Zhang T."/>
            <person name="Gao T."/>
            <person name="Zhang H."/>
        </authorList>
    </citation>
    <scope>NUCLEOTIDE SEQUENCE</scope>
    <source>
        <strain evidence="2">KEN1</strain>
    </source>
</reference>
<name>A0AAW2X1N9_9LAMI</name>
<sequence length="164" mass="17339">MAPKRKQRNGNDGASTSAAATTSSPTTRAAQRSANRATRSATNRGAATLRPPVANPEPRKKRKTKASTSASTSLSAAAKTVIIEHSTQSNTFKKIANKVKVALKKEVAGIKVVLNPEKPRKGCFEIREEGGEVFVSLLDMVGPFEQLKALDVNATVAEIVGKIG</sequence>
<protein>
    <recommendedName>
        <fullName evidence="3">Selenoprotein H</fullName>
    </recommendedName>
</protein>
<feature type="region of interest" description="Disordered" evidence="1">
    <location>
        <begin position="1"/>
        <end position="76"/>
    </location>
</feature>
<organism evidence="2">
    <name type="scientific">Sesamum latifolium</name>
    <dbReference type="NCBI Taxonomy" id="2727402"/>
    <lineage>
        <taxon>Eukaryota</taxon>
        <taxon>Viridiplantae</taxon>
        <taxon>Streptophyta</taxon>
        <taxon>Embryophyta</taxon>
        <taxon>Tracheophyta</taxon>
        <taxon>Spermatophyta</taxon>
        <taxon>Magnoliopsida</taxon>
        <taxon>eudicotyledons</taxon>
        <taxon>Gunneridae</taxon>
        <taxon>Pentapetalae</taxon>
        <taxon>asterids</taxon>
        <taxon>lamiids</taxon>
        <taxon>Lamiales</taxon>
        <taxon>Pedaliaceae</taxon>
        <taxon>Sesamum</taxon>
    </lineage>
</organism>
<dbReference type="EMBL" id="JACGWN010000006">
    <property type="protein sequence ID" value="KAL0448039.1"/>
    <property type="molecule type" value="Genomic_DNA"/>
</dbReference>
<dbReference type="GO" id="GO:0005794">
    <property type="term" value="C:Golgi apparatus"/>
    <property type="evidence" value="ECO:0007669"/>
    <property type="project" value="TreeGrafter"/>
</dbReference>
<evidence type="ECO:0008006" key="3">
    <source>
        <dbReference type="Google" id="ProtNLM"/>
    </source>
</evidence>
<comment type="caution">
    <text evidence="2">The sequence shown here is derived from an EMBL/GenBank/DDBJ whole genome shotgun (WGS) entry which is preliminary data.</text>
</comment>
<feature type="compositionally biased region" description="Low complexity" evidence="1">
    <location>
        <begin position="66"/>
        <end position="76"/>
    </location>
</feature>